<organism evidence="4 5">
    <name type="scientific">Aphanizomenon flos-aquae FACHB-1040</name>
    <dbReference type="NCBI Taxonomy" id="2692887"/>
    <lineage>
        <taxon>Bacteria</taxon>
        <taxon>Bacillati</taxon>
        <taxon>Cyanobacteriota</taxon>
        <taxon>Cyanophyceae</taxon>
        <taxon>Nostocales</taxon>
        <taxon>Aphanizomenonaceae</taxon>
        <taxon>Aphanizomenon</taxon>
    </lineage>
</organism>
<evidence type="ECO:0000313" key="5">
    <source>
        <dbReference type="Proteomes" id="UP000606721"/>
    </source>
</evidence>
<dbReference type="SMART" id="SM01247">
    <property type="entry name" value="KaiA"/>
    <property type="match status" value="1"/>
</dbReference>
<sequence>MLLPILLLQTNINQILDKPCAKNKGKGLFLQIWNFIEGIITQCYWQPIPTQIYYLPHFQSQNPYRKLDNKDNNFLAFGKQKKTQTFQDMTAAEKQELLAAMKADYRQIIINYFISDKTLQEKLDKFINTLFYTSVPVPQIIEMHMEIIDEFAKQLRIEGRSDETLLDYRLTLIDILAHLCEVYRCSIAKII</sequence>
<dbReference type="Gene3D" id="1.10.1240.30">
    <property type="entry name" value="KaiA/RbsU domain"/>
    <property type="match status" value="1"/>
</dbReference>
<comment type="caution">
    <text evidence="4">The sequence shown here is derived from an EMBL/GenBank/DDBJ whole genome shotgun (WGS) entry which is preliminary data.</text>
</comment>
<dbReference type="Pfam" id="PF07688">
    <property type="entry name" value="KaiA"/>
    <property type="match status" value="1"/>
</dbReference>
<evidence type="ECO:0000256" key="2">
    <source>
        <dbReference type="ARBA" id="ARBA00034852"/>
    </source>
</evidence>
<evidence type="ECO:0000313" key="4">
    <source>
        <dbReference type="EMBL" id="MBD2278419.1"/>
    </source>
</evidence>
<evidence type="ECO:0000256" key="1">
    <source>
        <dbReference type="ARBA" id="ARBA00023108"/>
    </source>
</evidence>
<proteinExistence type="predicted"/>
<evidence type="ECO:0000259" key="3">
    <source>
        <dbReference type="PROSITE" id="PS51431"/>
    </source>
</evidence>
<keyword evidence="5" id="KW-1185">Reference proteome</keyword>
<protein>
    <recommendedName>
        <fullName evidence="2">Circadian clock oscillator protein KaiA</fullName>
    </recommendedName>
</protein>
<dbReference type="PROSITE" id="PS51431">
    <property type="entry name" value="KAIA_C"/>
    <property type="match status" value="1"/>
</dbReference>
<dbReference type="InterPro" id="IPR017944">
    <property type="entry name" value="KaiA/RbsU_helical_domain_sf"/>
</dbReference>
<dbReference type="Proteomes" id="UP000606721">
    <property type="component" value="Unassembled WGS sequence"/>
</dbReference>
<dbReference type="RefSeq" id="WP_190382826.1">
    <property type="nucleotide sequence ID" value="NZ_JACJQT010000018.1"/>
</dbReference>
<keyword evidence="1" id="KW-0090">Biological rhythms</keyword>
<accession>A0ABR8BYC2</accession>
<feature type="domain" description="KaiA C-terminal" evidence="3">
    <location>
        <begin position="81"/>
        <end position="189"/>
    </location>
</feature>
<dbReference type="SUPFAM" id="SSF101215">
    <property type="entry name" value="KaiA/RbsU domain"/>
    <property type="match status" value="1"/>
</dbReference>
<dbReference type="InterPro" id="IPR020856">
    <property type="entry name" value="Circadian_clock_protein_KaiA_C"/>
</dbReference>
<name>A0ABR8BYC2_APHFL</name>
<gene>
    <name evidence="4" type="ORF">H6F99_08930</name>
</gene>
<dbReference type="InterPro" id="IPR011648">
    <property type="entry name" value="Circadian_clock_KaiA"/>
</dbReference>
<dbReference type="EMBL" id="JACJQT010000018">
    <property type="protein sequence ID" value="MBD2278419.1"/>
    <property type="molecule type" value="Genomic_DNA"/>
</dbReference>
<reference evidence="4 5" key="1">
    <citation type="journal article" date="2020" name="ISME J.">
        <title>Comparative genomics reveals insights into cyanobacterial evolution and habitat adaptation.</title>
        <authorList>
            <person name="Chen M.Y."/>
            <person name="Teng W.K."/>
            <person name="Zhao L."/>
            <person name="Hu C.X."/>
            <person name="Zhou Y.K."/>
            <person name="Han B.P."/>
            <person name="Song L.R."/>
            <person name="Shu W.S."/>
        </authorList>
    </citation>
    <scope>NUCLEOTIDE SEQUENCE [LARGE SCALE GENOMIC DNA]</scope>
    <source>
        <strain evidence="4 5">FACHB-1040</strain>
    </source>
</reference>